<gene>
    <name evidence="1" type="ORF">PXEA_LOCUS17123</name>
</gene>
<name>A0A448WYU7_9PLAT</name>
<comment type="caution">
    <text evidence="1">The sequence shown here is derived from an EMBL/GenBank/DDBJ whole genome shotgun (WGS) entry which is preliminary data.</text>
</comment>
<dbReference type="EMBL" id="CAAALY010063281">
    <property type="protein sequence ID" value="VEL23683.1"/>
    <property type="molecule type" value="Genomic_DNA"/>
</dbReference>
<protein>
    <submittedName>
        <fullName evidence="1">Uncharacterized protein</fullName>
    </submittedName>
</protein>
<dbReference type="OrthoDB" id="270568at2759"/>
<evidence type="ECO:0000313" key="1">
    <source>
        <dbReference type="EMBL" id="VEL23683.1"/>
    </source>
</evidence>
<reference evidence="1" key="1">
    <citation type="submission" date="2018-11" db="EMBL/GenBank/DDBJ databases">
        <authorList>
            <consortium name="Pathogen Informatics"/>
        </authorList>
    </citation>
    <scope>NUCLEOTIDE SEQUENCE</scope>
</reference>
<sequence>MPSSFSLLKPSAGLGAYHHLLKRRLQSGRSQLDTSIFRLRLISSIVKAPGISDFMTSTDTLTDEYLSGYPEELEENIPPSTADKTYKSQEGDFSHTIDCRAVFSQVEVNEFREQKEDGYEESIEQKNSQNVNKNIVGSLDRQNIRPKGTLLFSGLCRPHTMFEYSRFGRAEWQEDETRAVPPLVLPRCSYYICFVATYYYII</sequence>
<organism evidence="1 2">
    <name type="scientific">Protopolystoma xenopodis</name>
    <dbReference type="NCBI Taxonomy" id="117903"/>
    <lineage>
        <taxon>Eukaryota</taxon>
        <taxon>Metazoa</taxon>
        <taxon>Spiralia</taxon>
        <taxon>Lophotrochozoa</taxon>
        <taxon>Platyhelminthes</taxon>
        <taxon>Monogenea</taxon>
        <taxon>Polyopisthocotylea</taxon>
        <taxon>Polystomatidea</taxon>
        <taxon>Polystomatidae</taxon>
        <taxon>Protopolystoma</taxon>
    </lineage>
</organism>
<proteinExistence type="predicted"/>
<keyword evidence="2" id="KW-1185">Reference proteome</keyword>
<dbReference type="AlphaFoldDB" id="A0A448WYU7"/>
<accession>A0A448WYU7</accession>
<dbReference type="Proteomes" id="UP000784294">
    <property type="component" value="Unassembled WGS sequence"/>
</dbReference>
<evidence type="ECO:0000313" key="2">
    <source>
        <dbReference type="Proteomes" id="UP000784294"/>
    </source>
</evidence>